<evidence type="ECO:0000256" key="5">
    <source>
        <dbReference type="SAM" id="MobiDB-lite"/>
    </source>
</evidence>
<comment type="subcellular location">
    <subcellularLocation>
        <location evidence="1">Nucleus</location>
    </subcellularLocation>
</comment>
<evidence type="ECO:0000256" key="1">
    <source>
        <dbReference type="ARBA" id="ARBA00004123"/>
    </source>
</evidence>
<feature type="compositionally biased region" description="Basic and acidic residues" evidence="5">
    <location>
        <begin position="358"/>
        <end position="375"/>
    </location>
</feature>
<organism evidence="6 7">
    <name type="scientific">Hucho hucho</name>
    <name type="common">huchen</name>
    <dbReference type="NCBI Taxonomy" id="62062"/>
    <lineage>
        <taxon>Eukaryota</taxon>
        <taxon>Metazoa</taxon>
        <taxon>Chordata</taxon>
        <taxon>Craniata</taxon>
        <taxon>Vertebrata</taxon>
        <taxon>Euteleostomi</taxon>
        <taxon>Actinopterygii</taxon>
        <taxon>Neopterygii</taxon>
        <taxon>Teleostei</taxon>
        <taxon>Protacanthopterygii</taxon>
        <taxon>Salmoniformes</taxon>
        <taxon>Salmonidae</taxon>
        <taxon>Salmoninae</taxon>
        <taxon>Hucho</taxon>
    </lineage>
</organism>
<proteinExistence type="predicted"/>
<dbReference type="Pfam" id="PF09507">
    <property type="entry name" value="CDC27"/>
    <property type="match status" value="1"/>
</dbReference>
<dbReference type="Gene3D" id="3.90.1030.20">
    <property type="entry name" value="DNA polymerase delta, p66 (Cdc27) subunit, wHTH domain"/>
    <property type="match status" value="1"/>
</dbReference>
<keyword evidence="4" id="KW-0539">Nucleus</keyword>
<feature type="compositionally biased region" description="Low complexity" evidence="5">
    <location>
        <begin position="443"/>
        <end position="454"/>
    </location>
</feature>
<dbReference type="GO" id="GO:0043625">
    <property type="term" value="C:delta DNA polymerase complex"/>
    <property type="evidence" value="ECO:0007669"/>
    <property type="project" value="InterPro"/>
</dbReference>
<dbReference type="GO" id="GO:0006297">
    <property type="term" value="P:nucleotide-excision repair, DNA gap filling"/>
    <property type="evidence" value="ECO:0007669"/>
    <property type="project" value="TreeGrafter"/>
</dbReference>
<keyword evidence="3" id="KW-0235">DNA replication</keyword>
<evidence type="ECO:0000313" key="6">
    <source>
        <dbReference type="Ensembl" id="ENSHHUP00000082369.1"/>
    </source>
</evidence>
<reference evidence="6" key="3">
    <citation type="submission" date="2025-09" db="UniProtKB">
        <authorList>
            <consortium name="Ensembl"/>
        </authorList>
    </citation>
    <scope>IDENTIFICATION</scope>
</reference>
<dbReference type="InterPro" id="IPR041913">
    <property type="entry name" value="POLD3_sf"/>
</dbReference>
<name>A0A4W5RDG8_9TELE</name>
<reference evidence="6" key="2">
    <citation type="submission" date="2025-08" db="UniProtKB">
        <authorList>
            <consortium name="Ensembl"/>
        </authorList>
    </citation>
    <scope>IDENTIFICATION</scope>
</reference>
<dbReference type="InterPro" id="IPR019038">
    <property type="entry name" value="POLD3"/>
</dbReference>
<sequence>MAESHTWGPCQPSQTVSNVIQNHPHYLPFNVLLFKPPPVNESMGSSQCVYFRMLYHYLDQKRKEGSARLHATYLVSGKFVENGTTSHKVSVVREDQLEDAKSKMSLTVSVHVYSVQKAVLKDSGPLYSADYDAVKENLRNCSRYSAIRCADAVPRSSAEVLQACETTQAPPPETEQIKANHSNLASKPTSKQPKGIMGMFANKNVSKNQDSSKEIKLEQKDDAPVVETSKTKPAAKTNPVSNFFGKQAAKKPDKSIKEEVEIARTSSSVVEKPSSPPPKAETPVKEELAKDAVVEKDIRSKTKRLEHSDSEEEKSESRRMKRRRIKKPEPDSSDDEVIPDSPPRLQEKRDPSPIPEIQVKKEPVAVSHSDELSDCKRRKRRRVLKSCTFVDDEGCIVTEKGYESESYSETEDDFKVSKPTPKNPNPPKPSTGKKEEEKKKKAAAASNKSTKQASITGFFQKK</sequence>
<feature type="region of interest" description="Disordered" evidence="5">
    <location>
        <begin position="166"/>
        <end position="378"/>
    </location>
</feature>
<feature type="compositionally biased region" description="Basic and acidic residues" evidence="5">
    <location>
        <begin position="250"/>
        <end position="262"/>
    </location>
</feature>
<evidence type="ECO:0000256" key="3">
    <source>
        <dbReference type="ARBA" id="ARBA00022705"/>
    </source>
</evidence>
<feature type="compositionally biased region" description="Basic and acidic residues" evidence="5">
    <location>
        <begin position="210"/>
        <end position="223"/>
    </location>
</feature>
<evidence type="ECO:0000256" key="2">
    <source>
        <dbReference type="ARBA" id="ARBA00017589"/>
    </source>
</evidence>
<feature type="compositionally biased region" description="Polar residues" evidence="5">
    <location>
        <begin position="177"/>
        <end position="192"/>
    </location>
</feature>
<feature type="compositionally biased region" description="Basic and acidic residues" evidence="5">
    <location>
        <begin position="282"/>
        <end position="308"/>
    </location>
</feature>
<dbReference type="PANTHER" id="PTHR17598">
    <property type="entry name" value="DNA POLYMERASE DELTA SUBUNIT 3"/>
    <property type="match status" value="1"/>
</dbReference>
<dbReference type="GeneTree" id="ENSGT00940000163239"/>
<accession>A0A4W5RDG8</accession>
<keyword evidence="7" id="KW-1185">Reference proteome</keyword>
<evidence type="ECO:0000256" key="4">
    <source>
        <dbReference type="ARBA" id="ARBA00023242"/>
    </source>
</evidence>
<dbReference type="GO" id="GO:1904161">
    <property type="term" value="P:DNA synthesis involved in UV-damage excision repair"/>
    <property type="evidence" value="ECO:0007669"/>
    <property type="project" value="TreeGrafter"/>
</dbReference>
<reference evidence="7" key="1">
    <citation type="submission" date="2018-06" db="EMBL/GenBank/DDBJ databases">
        <title>Genome assembly of Danube salmon.</title>
        <authorList>
            <person name="Macqueen D.J."/>
            <person name="Gundappa M.K."/>
        </authorList>
    </citation>
    <scope>NUCLEOTIDE SEQUENCE [LARGE SCALE GENOMIC DNA]</scope>
</reference>
<dbReference type="GO" id="GO:0006271">
    <property type="term" value="P:DNA strand elongation involved in DNA replication"/>
    <property type="evidence" value="ECO:0007669"/>
    <property type="project" value="TreeGrafter"/>
</dbReference>
<dbReference type="STRING" id="62062.ENSHHUP00000082369"/>
<dbReference type="PANTHER" id="PTHR17598:SF13">
    <property type="entry name" value="DNA POLYMERASE DELTA SUBUNIT 3"/>
    <property type="match status" value="1"/>
</dbReference>
<dbReference type="AlphaFoldDB" id="A0A4W5RDG8"/>
<feature type="region of interest" description="Disordered" evidence="5">
    <location>
        <begin position="400"/>
        <end position="462"/>
    </location>
</feature>
<dbReference type="GO" id="GO:0003887">
    <property type="term" value="F:DNA-directed DNA polymerase activity"/>
    <property type="evidence" value="ECO:0007669"/>
    <property type="project" value="TreeGrafter"/>
</dbReference>
<dbReference type="Proteomes" id="UP000314982">
    <property type="component" value="Unassembled WGS sequence"/>
</dbReference>
<evidence type="ECO:0000313" key="7">
    <source>
        <dbReference type="Proteomes" id="UP000314982"/>
    </source>
</evidence>
<dbReference type="Ensembl" id="ENSHHUT00000084976.1">
    <property type="protein sequence ID" value="ENSHHUP00000082369.1"/>
    <property type="gene ID" value="ENSHHUG00000047869.1"/>
</dbReference>
<protein>
    <recommendedName>
        <fullName evidence="2">DNA polymerase delta subunit 3</fullName>
    </recommendedName>
</protein>